<keyword evidence="5" id="KW-1185">Reference proteome</keyword>
<dbReference type="GO" id="GO:0006879">
    <property type="term" value="P:intracellular iron ion homeostasis"/>
    <property type="evidence" value="ECO:0007669"/>
    <property type="project" value="UniProtKB-KW"/>
</dbReference>
<organism evidence="4 5">
    <name type="scientific">Faecalicatena contorta</name>
    <dbReference type="NCBI Taxonomy" id="39482"/>
    <lineage>
        <taxon>Bacteria</taxon>
        <taxon>Bacillati</taxon>
        <taxon>Bacillota</taxon>
        <taxon>Clostridia</taxon>
        <taxon>Lachnospirales</taxon>
        <taxon>Lachnospiraceae</taxon>
        <taxon>Faecalicatena</taxon>
    </lineage>
</organism>
<dbReference type="Gene3D" id="1.20.1260.10">
    <property type="match status" value="1"/>
</dbReference>
<keyword evidence="2" id="KW-0408">Iron</keyword>
<evidence type="ECO:0000313" key="5">
    <source>
        <dbReference type="Proteomes" id="UP000254051"/>
    </source>
</evidence>
<feature type="domain" description="Rubrerythrin diiron-binding" evidence="3">
    <location>
        <begin position="41"/>
        <end position="168"/>
    </location>
</feature>
<sequence length="171" mass="19805">MNNNPNSQCNYKVNAPYPPICVNGQNAVYASEMLSNVGGVVSEMSDVSRYFYNAVVTGQEYNSIAECFHHISIVEMHHLNIFAELALLLGADPRLWSGRTHKHWWTPAYNQYPREMRPLISCSIKAEQEAIYKYSKQADSIRDRNIVAILERIILDEERHIQIFNEMYQHI</sequence>
<dbReference type="SUPFAM" id="SSF47240">
    <property type="entry name" value="Ferritin-like"/>
    <property type="match status" value="1"/>
</dbReference>
<gene>
    <name evidence="4" type="ORF">SAMN05216529_10290</name>
</gene>
<protein>
    <submittedName>
        <fullName evidence="4">Bacterioferritin</fullName>
    </submittedName>
</protein>
<reference evidence="5" key="1">
    <citation type="submission" date="2017-07" db="EMBL/GenBank/DDBJ databases">
        <authorList>
            <person name="Varghese N."/>
            <person name="Submissions S."/>
        </authorList>
    </citation>
    <scope>NUCLEOTIDE SEQUENCE [LARGE SCALE GENOMIC DNA]</scope>
    <source>
        <strain evidence="5">NLAE-zl-C134</strain>
    </source>
</reference>
<evidence type="ECO:0000259" key="3">
    <source>
        <dbReference type="Pfam" id="PF02915"/>
    </source>
</evidence>
<keyword evidence="1" id="KW-0409">Iron storage</keyword>
<evidence type="ECO:0000313" key="4">
    <source>
        <dbReference type="EMBL" id="SUQ12875.1"/>
    </source>
</evidence>
<name>A0A316A1A1_9FIRM</name>
<dbReference type="GO" id="GO:0020037">
    <property type="term" value="F:heme binding"/>
    <property type="evidence" value="ECO:0007669"/>
    <property type="project" value="TreeGrafter"/>
</dbReference>
<dbReference type="InterPro" id="IPR009078">
    <property type="entry name" value="Ferritin-like_SF"/>
</dbReference>
<dbReference type="CDD" id="cd07908">
    <property type="entry name" value="Mn_catalase_like"/>
    <property type="match status" value="1"/>
</dbReference>
<dbReference type="GO" id="GO:0004322">
    <property type="term" value="F:ferroxidase activity"/>
    <property type="evidence" value="ECO:0007669"/>
    <property type="project" value="TreeGrafter"/>
</dbReference>
<dbReference type="PANTHER" id="PTHR30295">
    <property type="entry name" value="BACTERIOFERRITIN"/>
    <property type="match status" value="1"/>
</dbReference>
<evidence type="ECO:0000256" key="1">
    <source>
        <dbReference type="ARBA" id="ARBA00022434"/>
    </source>
</evidence>
<proteinExistence type="predicted"/>
<dbReference type="Pfam" id="PF02915">
    <property type="entry name" value="Rubrerythrin"/>
    <property type="match status" value="1"/>
</dbReference>
<dbReference type="GO" id="GO:0005829">
    <property type="term" value="C:cytosol"/>
    <property type="evidence" value="ECO:0007669"/>
    <property type="project" value="TreeGrafter"/>
</dbReference>
<dbReference type="InterPro" id="IPR012347">
    <property type="entry name" value="Ferritin-like"/>
</dbReference>
<dbReference type="EMBL" id="UHJJ01000002">
    <property type="protein sequence ID" value="SUQ12875.1"/>
    <property type="molecule type" value="Genomic_DNA"/>
</dbReference>
<dbReference type="GO" id="GO:0005506">
    <property type="term" value="F:iron ion binding"/>
    <property type="evidence" value="ECO:0007669"/>
    <property type="project" value="TreeGrafter"/>
</dbReference>
<dbReference type="PANTHER" id="PTHR30295:SF0">
    <property type="entry name" value="BACTERIOFERRITIN"/>
    <property type="match status" value="1"/>
</dbReference>
<accession>A0A316A1A1</accession>
<dbReference type="InterPro" id="IPR003251">
    <property type="entry name" value="Rr_diiron-bd_dom"/>
</dbReference>
<dbReference type="AlphaFoldDB" id="A0A316A1A1"/>
<evidence type="ECO:0000256" key="2">
    <source>
        <dbReference type="ARBA" id="ARBA00023004"/>
    </source>
</evidence>
<dbReference type="Proteomes" id="UP000254051">
    <property type="component" value="Unassembled WGS sequence"/>
</dbReference>